<evidence type="ECO:0000313" key="11">
    <source>
        <dbReference type="EMBL" id="TKA62063.1"/>
    </source>
</evidence>
<dbReference type="AlphaFoldDB" id="A0A4U0WI98"/>
<dbReference type="PANTHER" id="PTHR28184:SF1">
    <property type="entry name" value="LARGE RIBOSOMAL SUBUNIT PROTEIN ML67"/>
    <property type="match status" value="1"/>
</dbReference>
<keyword evidence="12" id="KW-1185">Reference proteome</keyword>
<name>A0A4U0WI98_9PEZI</name>
<dbReference type="GO" id="GO:0000150">
    <property type="term" value="F:DNA strand exchange activity"/>
    <property type="evidence" value="ECO:0007669"/>
    <property type="project" value="InterPro"/>
</dbReference>
<protein>
    <recommendedName>
        <fullName evidence="8">Large ribosomal subunit protein mL67</fullName>
    </recommendedName>
</protein>
<dbReference type="EMBL" id="NAJN01001630">
    <property type="protein sequence ID" value="TKA62063.1"/>
    <property type="molecule type" value="Genomic_DNA"/>
</dbReference>
<dbReference type="STRING" id="331657.A0A4U0WI98"/>
<dbReference type="OrthoDB" id="5333655at2759"/>
<dbReference type="GO" id="GO:1990904">
    <property type="term" value="C:ribonucleoprotein complex"/>
    <property type="evidence" value="ECO:0007669"/>
    <property type="project" value="UniProtKB-KW"/>
</dbReference>
<dbReference type="InterPro" id="IPR024629">
    <property type="entry name" value="Ribosomal_mL67"/>
</dbReference>
<reference evidence="11 12" key="1">
    <citation type="submission" date="2017-03" db="EMBL/GenBank/DDBJ databases">
        <title>Genomes of endolithic fungi from Antarctica.</title>
        <authorList>
            <person name="Coleine C."/>
            <person name="Masonjones S."/>
            <person name="Stajich J.E."/>
        </authorList>
    </citation>
    <scope>NUCLEOTIDE SEQUENCE [LARGE SCALE GENOMIC DNA]</scope>
    <source>
        <strain evidence="11 12">CCFEE 5187</strain>
    </source>
</reference>
<dbReference type="PANTHER" id="PTHR28184">
    <property type="entry name" value="MITOCHONDRIAL HOMOLOGOUS RECOMBINATION PROTEIN 1"/>
    <property type="match status" value="1"/>
</dbReference>
<dbReference type="GO" id="GO:0003735">
    <property type="term" value="F:structural constituent of ribosome"/>
    <property type="evidence" value="ECO:0007669"/>
    <property type="project" value="TreeGrafter"/>
</dbReference>
<dbReference type="GO" id="GO:0005739">
    <property type="term" value="C:mitochondrion"/>
    <property type="evidence" value="ECO:0007669"/>
    <property type="project" value="UniProtKB-SubCell"/>
</dbReference>
<keyword evidence="7" id="KW-0687">Ribonucleoprotein</keyword>
<keyword evidence="5" id="KW-0496">Mitochondrion</keyword>
<comment type="subcellular location">
    <subcellularLocation>
        <location evidence="1">Mitochondrion</location>
    </subcellularLocation>
</comment>
<keyword evidence="6" id="KW-0804">Transcription</keyword>
<evidence type="ECO:0000256" key="4">
    <source>
        <dbReference type="ARBA" id="ARBA00023015"/>
    </source>
</evidence>
<evidence type="ECO:0000256" key="10">
    <source>
        <dbReference type="SAM" id="MobiDB-lite"/>
    </source>
</evidence>
<keyword evidence="4" id="KW-0805">Transcription regulation</keyword>
<dbReference type="Pfam" id="PF12829">
    <property type="entry name" value="Mhr1"/>
    <property type="match status" value="1"/>
</dbReference>
<sequence>MLKLRKGEHLARTAEQHGRYIFIYNNLQTNQVVYSLDRSMNVGLTLPQATRRLSLTNQQNHRALKQIAFVGKQTVPSKLRKDVWTPLVSVTFPSPPQGLNAYRRLCELRKLHQLSWDVPGNTSDALPPKRKPKLIPEPDEKPFDKTKLRKRLLMDEKAYSIADLASTLVWQENKGRETQEERTKEAEALVEMEQEQVTKEEAKIMRLAERAAAGELTQGAKAIAKLERRIRTRRVSDPTKEKERLKKTYHDIKSFRLLMDRMKEAQTAVQMQEAYVAQGASKTQEASEARKAEEAQEAAPAQDVTKAQASAPAKAPVSGASHAGDENDVGTGENNASTEEDAAKKPKVLELARERAAEWVAKYAARKASCGRHGKLRELTLGEERPVMTMDGVRIQWADVRDAEYAEKWPEAVGHEEMNYFRHTAPHPSSGPKPTLTEEEEEQMEENVTLDGEVGEESKEGETEREGEEGAAEREGEDQEKPLPKQKRRRSDLLGVNTPRVEQESRPQL</sequence>
<evidence type="ECO:0000313" key="12">
    <source>
        <dbReference type="Proteomes" id="UP000308768"/>
    </source>
</evidence>
<accession>A0A4U0WI98</accession>
<dbReference type="GO" id="GO:0003697">
    <property type="term" value="F:single-stranded DNA binding"/>
    <property type="evidence" value="ECO:0007669"/>
    <property type="project" value="InterPro"/>
</dbReference>
<evidence type="ECO:0000256" key="1">
    <source>
        <dbReference type="ARBA" id="ARBA00004173"/>
    </source>
</evidence>
<comment type="similarity">
    <text evidence="2">Belongs to the mitochondrion-specific ribosomal protein mL67 family.</text>
</comment>
<feature type="coiled-coil region" evidence="9">
    <location>
        <begin position="176"/>
        <end position="210"/>
    </location>
</feature>
<keyword evidence="9" id="KW-0175">Coiled coil</keyword>
<gene>
    <name evidence="11" type="ORF">B0A49_12477</name>
</gene>
<feature type="region of interest" description="Disordered" evidence="10">
    <location>
        <begin position="119"/>
        <end position="142"/>
    </location>
</feature>
<feature type="region of interest" description="Disordered" evidence="10">
    <location>
        <begin position="422"/>
        <end position="509"/>
    </location>
</feature>
<evidence type="ECO:0000256" key="6">
    <source>
        <dbReference type="ARBA" id="ARBA00023163"/>
    </source>
</evidence>
<feature type="compositionally biased region" description="Basic and acidic residues" evidence="10">
    <location>
        <begin position="285"/>
        <end position="294"/>
    </location>
</feature>
<organism evidence="11 12">
    <name type="scientific">Cryomyces minteri</name>
    <dbReference type="NCBI Taxonomy" id="331657"/>
    <lineage>
        <taxon>Eukaryota</taxon>
        <taxon>Fungi</taxon>
        <taxon>Dikarya</taxon>
        <taxon>Ascomycota</taxon>
        <taxon>Pezizomycotina</taxon>
        <taxon>Dothideomycetes</taxon>
        <taxon>Dothideomycetes incertae sedis</taxon>
        <taxon>Cryomyces</taxon>
    </lineage>
</organism>
<evidence type="ECO:0000256" key="9">
    <source>
        <dbReference type="SAM" id="Coils"/>
    </source>
</evidence>
<evidence type="ECO:0000256" key="2">
    <source>
        <dbReference type="ARBA" id="ARBA00010741"/>
    </source>
</evidence>
<evidence type="ECO:0000256" key="8">
    <source>
        <dbReference type="ARBA" id="ARBA00035185"/>
    </source>
</evidence>
<keyword evidence="3" id="KW-0689">Ribosomal protein</keyword>
<proteinExistence type="inferred from homology"/>
<evidence type="ECO:0000256" key="3">
    <source>
        <dbReference type="ARBA" id="ARBA00022980"/>
    </source>
</evidence>
<evidence type="ECO:0000256" key="7">
    <source>
        <dbReference type="ARBA" id="ARBA00023274"/>
    </source>
</evidence>
<dbReference type="Proteomes" id="UP000308768">
    <property type="component" value="Unassembled WGS sequence"/>
</dbReference>
<comment type="caution">
    <text evidence="11">The sequence shown here is derived from an EMBL/GenBank/DDBJ whole genome shotgun (WGS) entry which is preliminary data.</text>
</comment>
<evidence type="ECO:0000256" key="5">
    <source>
        <dbReference type="ARBA" id="ARBA00023128"/>
    </source>
</evidence>
<dbReference type="GO" id="GO:0005840">
    <property type="term" value="C:ribosome"/>
    <property type="evidence" value="ECO:0007669"/>
    <property type="project" value="UniProtKB-KW"/>
</dbReference>
<feature type="compositionally biased region" description="Basic and acidic residues" evidence="10">
    <location>
        <begin position="471"/>
        <end position="483"/>
    </location>
</feature>
<feature type="region of interest" description="Disordered" evidence="10">
    <location>
        <begin position="285"/>
        <end position="347"/>
    </location>
</feature>